<feature type="domain" description="O-methyltransferase C-terminal" evidence="4">
    <location>
        <begin position="164"/>
        <end position="346"/>
    </location>
</feature>
<keyword evidence="2 5" id="KW-0808">Transferase</keyword>
<dbReference type="InterPro" id="IPR036390">
    <property type="entry name" value="WH_DNA-bd_sf"/>
</dbReference>
<evidence type="ECO:0000313" key="5">
    <source>
        <dbReference type="EMBL" id="NIJ24446.1"/>
    </source>
</evidence>
<dbReference type="SUPFAM" id="SSF53335">
    <property type="entry name" value="S-adenosyl-L-methionine-dependent methyltransferases"/>
    <property type="match status" value="1"/>
</dbReference>
<keyword evidence="1 5" id="KW-0489">Methyltransferase</keyword>
<organism evidence="5 6">
    <name type="scientific">Sphingomonas japonica</name>
    <dbReference type="NCBI Taxonomy" id="511662"/>
    <lineage>
        <taxon>Bacteria</taxon>
        <taxon>Pseudomonadati</taxon>
        <taxon>Pseudomonadota</taxon>
        <taxon>Alphaproteobacteria</taxon>
        <taxon>Sphingomonadales</taxon>
        <taxon>Sphingomonadaceae</taxon>
        <taxon>Sphingomonas</taxon>
    </lineage>
</organism>
<name>A0ABX0U4Y4_9SPHN</name>
<dbReference type="Pfam" id="PF00891">
    <property type="entry name" value="Methyltransf_2"/>
    <property type="match status" value="1"/>
</dbReference>
<dbReference type="RefSeq" id="WP_140046806.1">
    <property type="nucleotide sequence ID" value="NZ_BAAAEV010000001.1"/>
</dbReference>
<reference evidence="5 6" key="1">
    <citation type="submission" date="2020-03" db="EMBL/GenBank/DDBJ databases">
        <title>Genomic Encyclopedia of Type Strains, Phase IV (KMG-IV): sequencing the most valuable type-strain genomes for metagenomic binning, comparative biology and taxonomic classification.</title>
        <authorList>
            <person name="Goeker M."/>
        </authorList>
    </citation>
    <scope>NUCLEOTIDE SEQUENCE [LARGE SCALE GENOMIC DNA]</scope>
    <source>
        <strain evidence="5 6">DSM 22753</strain>
    </source>
</reference>
<keyword evidence="3" id="KW-0949">S-adenosyl-L-methionine</keyword>
<dbReference type="InterPro" id="IPR001077">
    <property type="entry name" value="COMT_C"/>
</dbReference>
<proteinExistence type="predicted"/>
<dbReference type="SUPFAM" id="SSF46785">
    <property type="entry name" value="Winged helix' DNA-binding domain"/>
    <property type="match status" value="1"/>
</dbReference>
<dbReference type="EMBL" id="JAASQP010000001">
    <property type="protein sequence ID" value="NIJ24446.1"/>
    <property type="molecule type" value="Genomic_DNA"/>
</dbReference>
<comment type="caution">
    <text evidence="5">The sequence shown here is derived from an EMBL/GenBank/DDBJ whole genome shotgun (WGS) entry which is preliminary data.</text>
</comment>
<dbReference type="InterPro" id="IPR036388">
    <property type="entry name" value="WH-like_DNA-bd_sf"/>
</dbReference>
<dbReference type="GO" id="GO:0043803">
    <property type="term" value="F:hydroxyneurosporene-O-methyltransferase activity"/>
    <property type="evidence" value="ECO:0007669"/>
    <property type="project" value="UniProtKB-EC"/>
</dbReference>
<evidence type="ECO:0000256" key="2">
    <source>
        <dbReference type="ARBA" id="ARBA00022679"/>
    </source>
</evidence>
<dbReference type="PROSITE" id="PS51683">
    <property type="entry name" value="SAM_OMT_II"/>
    <property type="match status" value="1"/>
</dbReference>
<dbReference type="PANTHER" id="PTHR43712">
    <property type="entry name" value="PUTATIVE (AFU_ORTHOLOGUE AFUA_4G14580)-RELATED"/>
    <property type="match status" value="1"/>
</dbReference>
<dbReference type="Proteomes" id="UP000788153">
    <property type="component" value="Unassembled WGS sequence"/>
</dbReference>
<evidence type="ECO:0000259" key="4">
    <source>
        <dbReference type="Pfam" id="PF00891"/>
    </source>
</evidence>
<evidence type="ECO:0000256" key="3">
    <source>
        <dbReference type="ARBA" id="ARBA00022691"/>
    </source>
</evidence>
<evidence type="ECO:0000313" key="6">
    <source>
        <dbReference type="Proteomes" id="UP000788153"/>
    </source>
</evidence>
<evidence type="ECO:0000256" key="1">
    <source>
        <dbReference type="ARBA" id="ARBA00022603"/>
    </source>
</evidence>
<dbReference type="GO" id="GO:0032259">
    <property type="term" value="P:methylation"/>
    <property type="evidence" value="ECO:0007669"/>
    <property type="project" value="UniProtKB-KW"/>
</dbReference>
<dbReference type="EC" id="2.1.1.210" evidence="5"/>
<dbReference type="Gene3D" id="1.10.10.10">
    <property type="entry name" value="Winged helix-like DNA-binding domain superfamily/Winged helix DNA-binding domain"/>
    <property type="match status" value="1"/>
</dbReference>
<dbReference type="PANTHER" id="PTHR43712:SF2">
    <property type="entry name" value="O-METHYLTRANSFERASE CICE"/>
    <property type="match status" value="1"/>
</dbReference>
<gene>
    <name evidence="5" type="ORF">FHT01_001988</name>
</gene>
<dbReference type="InterPro" id="IPR016461">
    <property type="entry name" value="COMT-like"/>
</dbReference>
<dbReference type="InterPro" id="IPR029063">
    <property type="entry name" value="SAM-dependent_MTases_sf"/>
</dbReference>
<keyword evidence="6" id="KW-1185">Reference proteome</keyword>
<dbReference type="CDD" id="cd02440">
    <property type="entry name" value="AdoMet_MTases"/>
    <property type="match status" value="1"/>
</dbReference>
<protein>
    <submittedName>
        <fullName evidence="5">Demethylspheroidene O-methyltransferase</fullName>
        <ecNumber evidence="5">2.1.1.210</ecNumber>
    </submittedName>
</protein>
<sequence length="366" mass="39222">MSDGWRRALVQRRNRLLADPRFQRFAARFAPTRPVARSEARALFDLVAGFTYSQTLAAFVESGMLAALEPGAMDASVLAEATQLPVEASERLARAAAALRLAERVGTHWMLGSAGAALLGNRGILEMIAHHRLLYADLADPLAALRSRGGGALARYWHYAQDSGQGSADEVAGYSALMAASQPLVADQVIDAYRFGAHRRVLDIGGGEGAFVERLQERHPAIRATVFDLPEVAERARARFAAKGLGGLDAVGGDFLAGELPREQECVTLVRILHDHDADPAARLLRNIRAALRPGGQLVIAEPMAGTPGAVASGDAYFGWYLWAMGSGRPRSPREIGTMLADAGFARSRLLRTQLPITARVVVATA</sequence>
<dbReference type="Gene3D" id="3.40.50.150">
    <property type="entry name" value="Vaccinia Virus protein VP39"/>
    <property type="match status" value="1"/>
</dbReference>
<accession>A0ABX0U4Y4</accession>